<evidence type="ECO:0000313" key="3">
    <source>
        <dbReference type="Proteomes" id="UP000000442"/>
    </source>
</evidence>
<feature type="transmembrane region" description="Helical" evidence="1">
    <location>
        <begin position="46"/>
        <end position="63"/>
    </location>
</feature>
<keyword evidence="3" id="KW-1185">Reference proteome</keyword>
<reference evidence="2 3" key="1">
    <citation type="journal article" date="2009" name="Environ. Microbiol.">
        <title>Genome sequence of Desulfobacterium autotrophicum HRM2, a marine sulfate reducer oxidizing organic carbon completely to carbon dioxide.</title>
        <authorList>
            <person name="Strittmatter A.W."/>
            <person name="Liesegang H."/>
            <person name="Rabus R."/>
            <person name="Decker I."/>
            <person name="Amann J."/>
            <person name="Andres S."/>
            <person name="Henne A."/>
            <person name="Fricke W.F."/>
            <person name="Martinez-Arias R."/>
            <person name="Bartels D."/>
            <person name="Goesmann A."/>
            <person name="Krause L."/>
            <person name="Puehler A."/>
            <person name="Klenk H.P."/>
            <person name="Richter M."/>
            <person name="Schuler M."/>
            <person name="Gloeckner F.O."/>
            <person name="Meyerdierks A."/>
            <person name="Gottschalk G."/>
            <person name="Amann R."/>
        </authorList>
    </citation>
    <scope>NUCLEOTIDE SEQUENCE [LARGE SCALE GENOMIC DNA]</scope>
    <source>
        <strain evidence="3">ATCC 43914 / DSM 3382 / HRM2</strain>
    </source>
</reference>
<keyword evidence="1" id="KW-1133">Transmembrane helix</keyword>
<keyword evidence="1" id="KW-0812">Transmembrane</keyword>
<dbReference type="EMBL" id="CP001087">
    <property type="protein sequence ID" value="ACN13540.1"/>
    <property type="molecule type" value="Genomic_DNA"/>
</dbReference>
<name>C0QGR5_DESAH</name>
<dbReference type="Proteomes" id="UP000000442">
    <property type="component" value="Chromosome"/>
</dbReference>
<evidence type="ECO:0000256" key="1">
    <source>
        <dbReference type="SAM" id="Phobius"/>
    </source>
</evidence>
<keyword evidence="1" id="KW-0472">Membrane</keyword>
<protein>
    <submittedName>
        <fullName evidence="2">Uncharacterized protein</fullName>
    </submittedName>
</protein>
<dbReference type="HOGENOM" id="CLU_1364339_0_0_7"/>
<evidence type="ECO:0000313" key="2">
    <source>
        <dbReference type="EMBL" id="ACN13540.1"/>
    </source>
</evidence>
<organism evidence="2 3">
    <name type="scientific">Desulforapulum autotrophicum (strain ATCC 43914 / DSM 3382 / VKM B-1955 / HRM2)</name>
    <name type="common">Desulfobacterium autotrophicum</name>
    <dbReference type="NCBI Taxonomy" id="177437"/>
    <lineage>
        <taxon>Bacteria</taxon>
        <taxon>Pseudomonadati</taxon>
        <taxon>Thermodesulfobacteriota</taxon>
        <taxon>Desulfobacteria</taxon>
        <taxon>Desulfobacterales</taxon>
        <taxon>Desulfobacteraceae</taxon>
        <taxon>Desulforapulum</taxon>
    </lineage>
</organism>
<dbReference type="KEGG" id="dat:HRM2_04220"/>
<dbReference type="AlphaFoldDB" id="C0QGR5"/>
<proteinExistence type="predicted"/>
<gene>
    <name evidence="2" type="ordered locus">HRM2_04220</name>
</gene>
<feature type="transmembrane region" description="Helical" evidence="1">
    <location>
        <begin position="75"/>
        <end position="94"/>
    </location>
</feature>
<accession>C0QGR5</accession>
<sequence length="200" mass="24119">MENHMNNEIEKKLIAIGVDLPKGIGEVTFVSKFNPTLLKNFTYLKLFYLVGIISLILNTKYHLQTNDNSWDIHSFMLMFWIYVAGIIFFIKWFFWKSDVKIAGVNGLIVYGFRFSVKHPKRTLVFYKNIEKLQRYEGGDEWWRRYKSKYYQYDFIQKDKVIFSETIFWNRLDDDDDLDFMDHVLESWKHSAKTARSYLVQ</sequence>